<dbReference type="EMBL" id="KZ662729">
    <property type="protein sequence ID" value="PPS19893.1"/>
    <property type="molecule type" value="Genomic_DNA"/>
</dbReference>
<dbReference type="Proteomes" id="UP000327439">
    <property type="component" value="Chromosome A04"/>
</dbReference>
<accession>A0A2P5YWI0</accession>
<name>A0A2P5YWI0_GOSBA</name>
<organism evidence="2 3">
    <name type="scientific">Gossypium barbadense</name>
    <name type="common">Sea Island cotton</name>
    <name type="synonym">Hibiscus barbadensis</name>
    <dbReference type="NCBI Taxonomy" id="3634"/>
    <lineage>
        <taxon>Eukaryota</taxon>
        <taxon>Viridiplantae</taxon>
        <taxon>Streptophyta</taxon>
        <taxon>Embryophyta</taxon>
        <taxon>Tracheophyta</taxon>
        <taxon>Spermatophyta</taxon>
        <taxon>Magnoliopsida</taxon>
        <taxon>eudicotyledons</taxon>
        <taxon>Gunneridae</taxon>
        <taxon>Pentapetalae</taxon>
        <taxon>rosids</taxon>
        <taxon>malvids</taxon>
        <taxon>Malvales</taxon>
        <taxon>Malvaceae</taxon>
        <taxon>Malvoideae</taxon>
        <taxon>Gossypium</taxon>
    </lineage>
</organism>
<evidence type="ECO:0000313" key="3">
    <source>
        <dbReference type="Proteomes" id="UP000239757"/>
    </source>
</evidence>
<dbReference type="Proteomes" id="UP000239757">
    <property type="component" value="Unassembled WGS sequence"/>
</dbReference>
<keyword evidence="4" id="KW-1185">Reference proteome</keyword>
<gene>
    <name evidence="1" type="ORF">ES319_A04G064600v1</name>
    <name evidence="2" type="ORF">GOBAR_AA00680</name>
</gene>
<dbReference type="AlphaFoldDB" id="A0A2P5YWI0"/>
<evidence type="ECO:0000313" key="4">
    <source>
        <dbReference type="Proteomes" id="UP000327439"/>
    </source>
</evidence>
<protein>
    <submittedName>
        <fullName evidence="2">Uncharacterized protein</fullName>
    </submittedName>
</protein>
<dbReference type="EMBL" id="CM018205">
    <property type="protein sequence ID" value="KAB2086864.1"/>
    <property type="molecule type" value="Genomic_DNA"/>
</dbReference>
<proteinExistence type="predicted"/>
<sequence>MFGKNLGRVHLVQALKKKWFLLEKRRTKEWEVREKFNWVELVKRELKIKQVVGIKRFVQSIKGRVVATVESIKRERVEGRVIEGWEKGLFGRIQKQSHCCKI</sequence>
<evidence type="ECO:0000313" key="2">
    <source>
        <dbReference type="EMBL" id="PPS19893.1"/>
    </source>
</evidence>
<reference evidence="1 4" key="2">
    <citation type="submission" date="2019-06" db="EMBL/GenBank/DDBJ databases">
        <title>WGS assembly of Gossypium barbadense.</title>
        <authorList>
            <person name="Chen Z.J."/>
            <person name="Sreedasyam A."/>
            <person name="Ando A."/>
            <person name="Song Q."/>
            <person name="De L."/>
            <person name="Hulse-Kemp A."/>
            <person name="Ding M."/>
            <person name="Ye W."/>
            <person name="Kirkbride R."/>
            <person name="Jenkins J."/>
            <person name="Plott C."/>
            <person name="Lovell J."/>
            <person name="Lin Y.-M."/>
            <person name="Vaughn R."/>
            <person name="Liu B."/>
            <person name="Li W."/>
            <person name="Simpson S."/>
            <person name="Scheffler B."/>
            <person name="Saski C."/>
            <person name="Grover C."/>
            <person name="Hu G."/>
            <person name="Conover J."/>
            <person name="Carlson J."/>
            <person name="Shu S."/>
            <person name="Boston L."/>
            <person name="Williams M."/>
            <person name="Peterson D."/>
            <person name="Mcgee K."/>
            <person name="Jones D."/>
            <person name="Wendel J."/>
            <person name="Stelly D."/>
            <person name="Grimwood J."/>
            <person name="Schmutz J."/>
        </authorList>
    </citation>
    <scope>NUCLEOTIDE SEQUENCE [LARGE SCALE GENOMIC DNA]</scope>
    <source>
        <strain evidence="1">1400233.01</strain>
    </source>
</reference>
<reference evidence="2 3" key="1">
    <citation type="submission" date="2015-01" db="EMBL/GenBank/DDBJ databases">
        <title>Genome of allotetraploid Gossypium barbadense reveals genomic plasticity and fiber elongation in cotton evolution.</title>
        <authorList>
            <person name="Chen X."/>
            <person name="Liu X."/>
            <person name="Zhao B."/>
            <person name="Zheng H."/>
            <person name="Hu Y."/>
            <person name="Lu G."/>
            <person name="Yang C."/>
            <person name="Chen J."/>
            <person name="Shan C."/>
            <person name="Zhang L."/>
            <person name="Zhou Y."/>
            <person name="Wang L."/>
            <person name="Guo W."/>
            <person name="Bai Y."/>
            <person name="Ruan J."/>
            <person name="Shangguan X."/>
            <person name="Mao Y."/>
            <person name="Jiang J."/>
            <person name="Zhu Y."/>
            <person name="Lei J."/>
            <person name="Kang H."/>
            <person name="Chen S."/>
            <person name="He X."/>
            <person name="Wang R."/>
            <person name="Wang Y."/>
            <person name="Chen J."/>
            <person name="Wang L."/>
            <person name="Yu S."/>
            <person name="Wang B."/>
            <person name="Wei J."/>
            <person name="Song S."/>
            <person name="Lu X."/>
            <person name="Gao Z."/>
            <person name="Gu W."/>
            <person name="Deng X."/>
            <person name="Ma D."/>
            <person name="Wang S."/>
            <person name="Liang W."/>
            <person name="Fang L."/>
            <person name="Cai C."/>
            <person name="Zhu X."/>
            <person name="Zhou B."/>
            <person name="Zhang Y."/>
            <person name="Chen Z."/>
            <person name="Xu S."/>
            <person name="Zhu R."/>
            <person name="Wang S."/>
            <person name="Zhang T."/>
            <person name="Zhao G."/>
        </authorList>
    </citation>
    <scope>NUCLEOTIDE SEQUENCE [LARGE SCALE GENOMIC DNA]</scope>
    <source>
        <strain evidence="3">cv. Xinhai21</strain>
        <tissue evidence="2">Leaf</tissue>
    </source>
</reference>
<dbReference type="OrthoDB" id="993708at2759"/>
<evidence type="ECO:0000313" key="1">
    <source>
        <dbReference type="EMBL" id="KAB2086864.1"/>
    </source>
</evidence>